<name>E1SNQ2_FERBD</name>
<gene>
    <name evidence="3" type="ordered locus">Fbal_2523</name>
</gene>
<evidence type="ECO:0000313" key="3">
    <source>
        <dbReference type="EMBL" id="ADN76725.1"/>
    </source>
</evidence>
<keyword evidence="1" id="KW-0732">Signal</keyword>
<dbReference type="EMBL" id="CP002209">
    <property type="protein sequence ID" value="ADN76725.1"/>
    <property type="molecule type" value="Genomic_DNA"/>
</dbReference>
<keyword evidence="4" id="KW-1185">Reference proteome</keyword>
<feature type="domain" description="CHAT" evidence="2">
    <location>
        <begin position="498"/>
        <end position="760"/>
    </location>
</feature>
<dbReference type="Gene3D" id="1.25.40.10">
    <property type="entry name" value="Tetratricopeptide repeat domain"/>
    <property type="match status" value="2"/>
</dbReference>
<reference evidence="3 4" key="1">
    <citation type="journal article" date="2010" name="Stand. Genomic Sci.">
        <title>Complete genome sequence of Ferrimonas balearica type strain (PAT).</title>
        <authorList>
            <person name="Nolan M."/>
            <person name="Sikorski J."/>
            <person name="Davenport K."/>
            <person name="Lucas S."/>
            <person name="Glavina Del Rio T."/>
            <person name="Tice H."/>
            <person name="Cheng J."/>
            <person name="Goodwin L."/>
            <person name="Pitluck S."/>
            <person name="Liolios K."/>
            <person name="Ivanova N."/>
            <person name="Mavromatis K."/>
            <person name="Ovchinnikova G."/>
            <person name="Pati A."/>
            <person name="Chen A."/>
            <person name="Palaniappan K."/>
            <person name="Land M."/>
            <person name="Hauser L."/>
            <person name="Chang Y."/>
            <person name="Jeffries C."/>
            <person name="Tapia R."/>
            <person name="Brettin T."/>
            <person name="Detter J."/>
            <person name="Han C."/>
            <person name="Yasawong M."/>
            <person name="Rohde M."/>
            <person name="Tindall B."/>
            <person name="Goker M."/>
            <person name="Woyke T."/>
            <person name="Bristow J."/>
            <person name="Eisen J."/>
            <person name="Markowitz V."/>
            <person name="Hugenholtz P."/>
            <person name="Kyrpides N."/>
            <person name="Klenk H."/>
            <person name="Lapidus A."/>
        </authorList>
    </citation>
    <scope>NUCLEOTIDE SEQUENCE [LARGE SCALE GENOMIC DNA]</scope>
    <source>
        <strain evidence="4">DSM 9799 / CCM 4581 / KCTC 23876 / PAT</strain>
    </source>
</reference>
<dbReference type="AlphaFoldDB" id="E1SNQ2"/>
<dbReference type="RefSeq" id="WP_013346031.1">
    <property type="nucleotide sequence ID" value="NC_014541.1"/>
</dbReference>
<dbReference type="InterPro" id="IPR011990">
    <property type="entry name" value="TPR-like_helical_dom_sf"/>
</dbReference>
<feature type="chain" id="PRO_5003150986" description="CHAT domain-containing protein" evidence="1">
    <location>
        <begin position="25"/>
        <end position="763"/>
    </location>
</feature>
<dbReference type="eggNOG" id="COG0457">
    <property type="taxonomic scope" value="Bacteria"/>
</dbReference>
<dbReference type="PANTHER" id="PTHR10098">
    <property type="entry name" value="RAPSYN-RELATED"/>
    <property type="match status" value="1"/>
</dbReference>
<dbReference type="GeneID" id="67182732"/>
<dbReference type="OrthoDB" id="9146156at2"/>
<organism evidence="3 4">
    <name type="scientific">Ferrimonas balearica (strain DSM 9799 / CCM 4581 / KCTC 23876 / PAT)</name>
    <dbReference type="NCBI Taxonomy" id="550540"/>
    <lineage>
        <taxon>Bacteria</taxon>
        <taxon>Pseudomonadati</taxon>
        <taxon>Pseudomonadota</taxon>
        <taxon>Gammaproteobacteria</taxon>
        <taxon>Alteromonadales</taxon>
        <taxon>Ferrimonadaceae</taxon>
        <taxon>Ferrimonas</taxon>
    </lineage>
</organism>
<evidence type="ECO:0000259" key="2">
    <source>
        <dbReference type="Pfam" id="PF12770"/>
    </source>
</evidence>
<dbReference type="eggNOG" id="COG4995">
    <property type="taxonomic scope" value="Bacteria"/>
</dbReference>
<evidence type="ECO:0000313" key="4">
    <source>
        <dbReference type="Proteomes" id="UP000006683"/>
    </source>
</evidence>
<accession>E1SNQ2</accession>
<dbReference type="Proteomes" id="UP000006683">
    <property type="component" value="Chromosome"/>
</dbReference>
<protein>
    <recommendedName>
        <fullName evidence="2">CHAT domain-containing protein</fullName>
    </recommendedName>
</protein>
<dbReference type="SUPFAM" id="SSF48452">
    <property type="entry name" value="TPR-like"/>
    <property type="match status" value="2"/>
</dbReference>
<dbReference type="InterPro" id="IPR024983">
    <property type="entry name" value="CHAT_dom"/>
</dbReference>
<dbReference type="KEGG" id="fbl:Fbal_2523"/>
<proteinExistence type="predicted"/>
<dbReference type="HOGENOM" id="CLU_002404_2_1_6"/>
<dbReference type="Pfam" id="PF12770">
    <property type="entry name" value="CHAT"/>
    <property type="match status" value="1"/>
</dbReference>
<evidence type="ECO:0000256" key="1">
    <source>
        <dbReference type="SAM" id="SignalP"/>
    </source>
</evidence>
<dbReference type="STRING" id="550540.Fbal_2523"/>
<sequence length="763" mass="84817">MTALRLLAALALVAWLPGCSSLDAALAMNNGTEEAYIQKHGGKAAFNTMAYDDLIMLCGVYASAGKMESANQCFQAHIRRFEQVEDPENRYYLLSSYGAVADYRMNHGDLWGALALNEKVLTLSREPELASSSLYGGWARLMRMLTLQKQRYLHQQLGQPEQSAQAEVALDEELVWLRGEPRLFRHTGYSWLANGYEAMGEYQKAANLFLQDEDTVADTLADTMDLITSFGTSALVDMTQDPITPRPYYLALGELAQGRSEAAIDHLNEFDGEEIVIRSSHYRHWSYFYHFGRAYRASGQPDLAISKLERAVEIIESQRRDFSSDHSKMAFANDKQKVYALLIDILVEQGQAEQALSYAEKAKSRALVDMLASRETLEQSVDPRASQLLKAAQEYERTQQKATSGDRTRSNNVAAQQLRSEYPELASLVNVDSLDVAAIRARLGPEEVMLEYYWQGDQLVAFVLSAEQLSAVKLDAGQLDQRIAAFREALMLTGDEWREPAQALYQQLVAPVEAALVGQELLVVPHGSLHYLPFNALHDGRRFVVDRWATRLLPSASVLAYLGKQQASGRLLVLGNPDLNDAEMALPGAEYEAQVIARQWQQGQVLLREQATETAVRQQGPQYAMLHFASHGEFNASNPLDSRLMLAADAQHDGSLTLGELYGLQLNADLVTLSACETGLGDVRSGDDVVGLNRGFLFAGADSVVSSLWPVEDTSTALLMADFYARLKGGDKVVALREAQMHTREKYPHPFYWAAFQLTGESR</sequence>
<feature type="signal peptide" evidence="1">
    <location>
        <begin position="1"/>
        <end position="24"/>
    </location>
</feature>